<dbReference type="SUPFAM" id="SSF52833">
    <property type="entry name" value="Thioredoxin-like"/>
    <property type="match status" value="1"/>
</dbReference>
<evidence type="ECO:0000313" key="4">
    <source>
        <dbReference type="EMBL" id="MDQ6412859.1"/>
    </source>
</evidence>
<sequence>MRYWLKSIVACMCAVYALVAHADFQADLVKRFPATEGAKVAPAFPGFWSVLKGGEVFFVNDDLSILIPGDVINLKTRHSLATDIKEAGRPKIDVTTLDVRDAIKFGNGSHRLYVFDDPDCPYCRHLDGDLSRLHDATIYVFPFPLTSLHPNAANVAEAIWCQRDRAQAWSDYQRMARDTSTAVTALGAATATDPNELEAQARLRLKNAWLAYLHAHRQPDQPTCDNPIDRNLALGQKLNIFGTPALIFADGSLIPGAVSAERIEAQFRKVAMALAGAGK</sequence>
<dbReference type="CDD" id="cd03020">
    <property type="entry name" value="DsbA_DsbC_DsbG"/>
    <property type="match status" value="1"/>
</dbReference>
<organism evidence="4 6">
    <name type="scientific">Paraburkholderia madseniana</name>
    <dbReference type="NCBI Taxonomy" id="2599607"/>
    <lineage>
        <taxon>Bacteria</taxon>
        <taxon>Pseudomonadati</taxon>
        <taxon>Pseudomonadota</taxon>
        <taxon>Betaproteobacteria</taxon>
        <taxon>Burkholderiales</taxon>
        <taxon>Burkholderiaceae</taxon>
        <taxon>Paraburkholderia</taxon>
    </lineage>
</organism>
<dbReference type="InterPro" id="IPR051470">
    <property type="entry name" value="Thiol:disulfide_interchange"/>
</dbReference>
<dbReference type="GO" id="GO:0042597">
    <property type="term" value="C:periplasmic space"/>
    <property type="evidence" value="ECO:0007669"/>
    <property type="project" value="UniProtKB-SubCell"/>
</dbReference>
<dbReference type="EMBL" id="JAPKHW010000048">
    <property type="protein sequence ID" value="MCX4151045.1"/>
    <property type="molecule type" value="Genomic_DNA"/>
</dbReference>
<name>A0AAP5BN11_9BURK</name>
<dbReference type="Gene3D" id="3.40.30.10">
    <property type="entry name" value="Glutaredoxin"/>
    <property type="match status" value="1"/>
</dbReference>
<keyword evidence="1" id="KW-0574">Periplasm</keyword>
<dbReference type="Pfam" id="PF13098">
    <property type="entry name" value="Thioredoxin_2"/>
    <property type="match status" value="1"/>
</dbReference>
<evidence type="ECO:0000313" key="6">
    <source>
        <dbReference type="Proteomes" id="UP001242288"/>
    </source>
</evidence>
<reference evidence="4" key="1">
    <citation type="submission" date="2022-06" db="EMBL/GenBank/DDBJ databases">
        <title>PHB producers.</title>
        <authorList>
            <person name="Besaury L."/>
        </authorList>
    </citation>
    <scope>NUCLEOTIDE SEQUENCE</scope>
    <source>
        <strain evidence="4 5">SEWS6</strain>
    </source>
</reference>
<dbReference type="Proteomes" id="UP001209412">
    <property type="component" value="Unassembled WGS sequence"/>
</dbReference>
<evidence type="ECO:0000259" key="2">
    <source>
        <dbReference type="Pfam" id="PF13098"/>
    </source>
</evidence>
<keyword evidence="1" id="KW-0732">Signal</keyword>
<dbReference type="InterPro" id="IPR033954">
    <property type="entry name" value="DiS-bond_Isoase_DsbC/G"/>
</dbReference>
<comment type="similarity">
    <text evidence="1">Belongs to the thioredoxin family. DsbC subfamily.</text>
</comment>
<feature type="chain" id="PRO_5042665747" description="Thiol:disulfide interchange protein" evidence="1">
    <location>
        <begin position="23"/>
        <end position="279"/>
    </location>
</feature>
<protein>
    <recommendedName>
        <fullName evidence="1">Thiol:disulfide interchange protein</fullName>
    </recommendedName>
</protein>
<comment type="caution">
    <text evidence="4">The sequence shown here is derived from an EMBL/GenBank/DDBJ whole genome shotgun (WGS) entry which is preliminary data.</text>
</comment>
<dbReference type="EMBL" id="JAMXWF010000048">
    <property type="protein sequence ID" value="MDQ6412859.1"/>
    <property type="molecule type" value="Genomic_DNA"/>
</dbReference>
<comment type="subcellular location">
    <subcellularLocation>
        <location evidence="1">Periplasm</location>
    </subcellularLocation>
</comment>
<keyword evidence="5" id="KW-1185">Reference proteome</keyword>
<keyword evidence="1" id="KW-0676">Redox-active center</keyword>
<dbReference type="InterPro" id="IPR012336">
    <property type="entry name" value="Thioredoxin-like_fold"/>
</dbReference>
<feature type="signal peptide" evidence="1">
    <location>
        <begin position="1"/>
        <end position="22"/>
    </location>
</feature>
<dbReference type="InterPro" id="IPR036249">
    <property type="entry name" value="Thioredoxin-like_sf"/>
</dbReference>
<dbReference type="PANTHER" id="PTHR35272:SF3">
    <property type="entry name" value="THIOL:DISULFIDE INTERCHANGE PROTEIN DSBC"/>
    <property type="match status" value="1"/>
</dbReference>
<gene>
    <name evidence="4" type="ORF">NIE36_37680</name>
    <name evidence="3" type="ORF">OSB80_37770</name>
</gene>
<dbReference type="Proteomes" id="UP001242288">
    <property type="component" value="Unassembled WGS sequence"/>
</dbReference>
<dbReference type="AlphaFoldDB" id="A0AAP5BN11"/>
<comment type="function">
    <text evidence="1">Required for disulfide bond formation in some periplasmic proteins. Acts by transferring its disulfide bond to other proteins and is reduced in the process.</text>
</comment>
<dbReference type="PANTHER" id="PTHR35272">
    <property type="entry name" value="THIOL:DISULFIDE INTERCHANGE PROTEIN DSBC-RELATED"/>
    <property type="match status" value="1"/>
</dbReference>
<feature type="domain" description="Thioredoxin-like fold" evidence="2">
    <location>
        <begin position="106"/>
        <end position="265"/>
    </location>
</feature>
<evidence type="ECO:0000313" key="5">
    <source>
        <dbReference type="Proteomes" id="UP001209412"/>
    </source>
</evidence>
<accession>A0AAP5BN11</accession>
<evidence type="ECO:0000313" key="3">
    <source>
        <dbReference type="EMBL" id="MCX4151045.1"/>
    </source>
</evidence>
<evidence type="ECO:0000256" key="1">
    <source>
        <dbReference type="RuleBase" id="RU364038"/>
    </source>
</evidence>
<proteinExistence type="inferred from homology"/>
<dbReference type="RefSeq" id="WP_266241828.1">
    <property type="nucleotide sequence ID" value="NZ_JAMXWF010000048.1"/>
</dbReference>